<sequence>MTRPPVSSSTTPAAVAHKRHRRRPSHPSSTTGPFSNGTTEFTTGAPATSTTEDVREITVDPAHGGTEADLAAYSTRDLKSWLRARGRSMQGTKPDLVRRVWQLLNSDDSDYSSDADADDERGGGDSDASGFWTDSSTTAPGVAPTSAAPAAPRPPRSRRRAPSPATLEELIMTPIEQLPWGREIRRQARRERERDMDAQPISNEAMVRFMQRIRDRHDARGREPAGGAASARD</sequence>
<accession>A0A0L0SAE8</accession>
<feature type="region of interest" description="Disordered" evidence="1">
    <location>
        <begin position="106"/>
        <end position="173"/>
    </location>
</feature>
<evidence type="ECO:0000313" key="4">
    <source>
        <dbReference type="Proteomes" id="UP000054350"/>
    </source>
</evidence>
<dbReference type="InterPro" id="IPR003034">
    <property type="entry name" value="SAP_dom"/>
</dbReference>
<dbReference type="PROSITE" id="PS50800">
    <property type="entry name" value="SAP"/>
    <property type="match status" value="1"/>
</dbReference>
<dbReference type="InterPro" id="IPR036361">
    <property type="entry name" value="SAP_dom_sf"/>
</dbReference>
<proteinExistence type="predicted"/>
<feature type="region of interest" description="Disordered" evidence="1">
    <location>
        <begin position="1"/>
        <end position="53"/>
    </location>
</feature>
<feature type="compositionally biased region" description="Polar residues" evidence="1">
    <location>
        <begin position="30"/>
        <end position="51"/>
    </location>
</feature>
<gene>
    <name evidence="3" type="ORF">AMAG_03805</name>
</gene>
<protein>
    <recommendedName>
        <fullName evidence="2">SAP domain-containing protein</fullName>
    </recommendedName>
</protein>
<dbReference type="SUPFAM" id="SSF68906">
    <property type="entry name" value="SAP domain"/>
    <property type="match status" value="1"/>
</dbReference>
<dbReference type="VEuPathDB" id="FungiDB:AMAG_03805"/>
<feature type="compositionally biased region" description="Basic residues" evidence="1">
    <location>
        <begin position="16"/>
        <end position="25"/>
    </location>
</feature>
<feature type="compositionally biased region" description="Acidic residues" evidence="1">
    <location>
        <begin position="107"/>
        <end position="119"/>
    </location>
</feature>
<evidence type="ECO:0000259" key="2">
    <source>
        <dbReference type="PROSITE" id="PS50800"/>
    </source>
</evidence>
<dbReference type="AlphaFoldDB" id="A0A0L0SAE8"/>
<keyword evidence="4" id="KW-1185">Reference proteome</keyword>
<reference evidence="4" key="2">
    <citation type="submission" date="2009-11" db="EMBL/GenBank/DDBJ databases">
        <title>The Genome Sequence of Allomyces macrogynus strain ATCC 38327.</title>
        <authorList>
            <consortium name="The Broad Institute Genome Sequencing Platform"/>
            <person name="Russ C."/>
            <person name="Cuomo C."/>
            <person name="Shea T."/>
            <person name="Young S.K."/>
            <person name="Zeng Q."/>
            <person name="Koehrsen M."/>
            <person name="Haas B."/>
            <person name="Borodovsky M."/>
            <person name="Guigo R."/>
            <person name="Alvarado L."/>
            <person name="Berlin A."/>
            <person name="Borenstein D."/>
            <person name="Chen Z."/>
            <person name="Engels R."/>
            <person name="Freedman E."/>
            <person name="Gellesch M."/>
            <person name="Goldberg J."/>
            <person name="Griggs A."/>
            <person name="Gujja S."/>
            <person name="Heiman D."/>
            <person name="Hepburn T."/>
            <person name="Howarth C."/>
            <person name="Jen D."/>
            <person name="Larson L."/>
            <person name="Lewis B."/>
            <person name="Mehta T."/>
            <person name="Park D."/>
            <person name="Pearson M."/>
            <person name="Roberts A."/>
            <person name="Saif S."/>
            <person name="Shenoy N."/>
            <person name="Sisk P."/>
            <person name="Stolte C."/>
            <person name="Sykes S."/>
            <person name="Walk T."/>
            <person name="White J."/>
            <person name="Yandava C."/>
            <person name="Burger G."/>
            <person name="Gray M.W."/>
            <person name="Holland P.W.H."/>
            <person name="King N."/>
            <person name="Lang F.B.F."/>
            <person name="Roger A.J."/>
            <person name="Ruiz-Trillo I."/>
            <person name="Lander E."/>
            <person name="Nusbaum C."/>
        </authorList>
    </citation>
    <scope>NUCLEOTIDE SEQUENCE [LARGE SCALE GENOMIC DNA]</scope>
    <source>
        <strain evidence="4">ATCC 38327</strain>
    </source>
</reference>
<dbReference type="SMART" id="SM00513">
    <property type="entry name" value="SAP"/>
    <property type="match status" value="1"/>
</dbReference>
<organism evidence="3 4">
    <name type="scientific">Allomyces macrogynus (strain ATCC 38327)</name>
    <name type="common">Allomyces javanicus var. macrogynus</name>
    <dbReference type="NCBI Taxonomy" id="578462"/>
    <lineage>
        <taxon>Eukaryota</taxon>
        <taxon>Fungi</taxon>
        <taxon>Fungi incertae sedis</taxon>
        <taxon>Blastocladiomycota</taxon>
        <taxon>Blastocladiomycetes</taxon>
        <taxon>Blastocladiales</taxon>
        <taxon>Blastocladiaceae</taxon>
        <taxon>Allomyces</taxon>
    </lineage>
</organism>
<feature type="compositionally biased region" description="Low complexity" evidence="1">
    <location>
        <begin position="126"/>
        <end position="150"/>
    </location>
</feature>
<reference evidence="3 4" key="1">
    <citation type="submission" date="2009-11" db="EMBL/GenBank/DDBJ databases">
        <title>Annotation of Allomyces macrogynus ATCC 38327.</title>
        <authorList>
            <consortium name="The Broad Institute Genome Sequencing Platform"/>
            <person name="Russ C."/>
            <person name="Cuomo C."/>
            <person name="Burger G."/>
            <person name="Gray M.W."/>
            <person name="Holland P.W.H."/>
            <person name="King N."/>
            <person name="Lang F.B.F."/>
            <person name="Roger A.J."/>
            <person name="Ruiz-Trillo I."/>
            <person name="Young S.K."/>
            <person name="Zeng Q."/>
            <person name="Gargeya S."/>
            <person name="Fitzgerald M."/>
            <person name="Haas B."/>
            <person name="Abouelleil A."/>
            <person name="Alvarado L."/>
            <person name="Arachchi H.M."/>
            <person name="Berlin A."/>
            <person name="Chapman S.B."/>
            <person name="Gearin G."/>
            <person name="Goldberg J."/>
            <person name="Griggs A."/>
            <person name="Gujja S."/>
            <person name="Hansen M."/>
            <person name="Heiman D."/>
            <person name="Howarth C."/>
            <person name="Larimer J."/>
            <person name="Lui A."/>
            <person name="MacDonald P.J.P."/>
            <person name="McCowen C."/>
            <person name="Montmayeur A."/>
            <person name="Murphy C."/>
            <person name="Neiman D."/>
            <person name="Pearson M."/>
            <person name="Priest M."/>
            <person name="Roberts A."/>
            <person name="Saif S."/>
            <person name="Shea T."/>
            <person name="Sisk P."/>
            <person name="Stolte C."/>
            <person name="Sykes S."/>
            <person name="Wortman J."/>
            <person name="Nusbaum C."/>
            <person name="Birren B."/>
        </authorList>
    </citation>
    <scope>NUCLEOTIDE SEQUENCE [LARGE SCALE GENOMIC DNA]</scope>
    <source>
        <strain evidence="3 4">ATCC 38327</strain>
    </source>
</reference>
<name>A0A0L0SAE8_ALLM3</name>
<feature type="compositionally biased region" description="Polar residues" evidence="1">
    <location>
        <begin position="1"/>
        <end position="12"/>
    </location>
</feature>
<evidence type="ECO:0000313" key="3">
    <source>
        <dbReference type="EMBL" id="KNE59538.1"/>
    </source>
</evidence>
<feature type="domain" description="SAP" evidence="2">
    <location>
        <begin position="70"/>
        <end position="104"/>
    </location>
</feature>
<evidence type="ECO:0000256" key="1">
    <source>
        <dbReference type="SAM" id="MobiDB-lite"/>
    </source>
</evidence>
<dbReference type="EMBL" id="GG745334">
    <property type="protein sequence ID" value="KNE59538.1"/>
    <property type="molecule type" value="Genomic_DNA"/>
</dbReference>
<dbReference type="Proteomes" id="UP000054350">
    <property type="component" value="Unassembled WGS sequence"/>
</dbReference>